<evidence type="ECO:0000313" key="2">
    <source>
        <dbReference type="Proteomes" id="UP000543554"/>
    </source>
</evidence>
<name>A0AA40VDD1_9HYPH</name>
<proteinExistence type="predicted"/>
<protein>
    <submittedName>
        <fullName evidence="1">Uncharacterized protein</fullName>
    </submittedName>
</protein>
<dbReference type="AlphaFoldDB" id="A0AA40VDD1"/>
<accession>A0AA40VDD1</accession>
<dbReference type="EMBL" id="JACJIB010000007">
    <property type="protein sequence ID" value="MBA8915060.1"/>
    <property type="molecule type" value="Genomic_DNA"/>
</dbReference>
<sequence>MAEPNKKRRRAPLVTSADCEALQAVYALSANAVHRIDAAARAGMICELLAGAHIKRVVRAIRLAVRGQMPPAQAALEIAQSEYEASRKAPLHAHDEATRPAVREAVRQKPVQQPPCPPQPLRRLHLPTPNPAWHMKEQGDEYDQAMEEYLAMVPDGPFEDDEPDDRNAA</sequence>
<keyword evidence="2" id="KW-1185">Reference proteome</keyword>
<evidence type="ECO:0000313" key="1">
    <source>
        <dbReference type="EMBL" id="MBA8915060.1"/>
    </source>
</evidence>
<gene>
    <name evidence="1" type="ORF">HNR51_004156</name>
</gene>
<dbReference type="RefSeq" id="WP_108939645.1">
    <property type="nucleotide sequence ID" value="NZ_BPRF01000004.1"/>
</dbReference>
<organism evidence="1 2">
    <name type="scientific">Methylorubrum thiocyanatum</name>
    <dbReference type="NCBI Taxonomy" id="47958"/>
    <lineage>
        <taxon>Bacteria</taxon>
        <taxon>Pseudomonadati</taxon>
        <taxon>Pseudomonadota</taxon>
        <taxon>Alphaproteobacteria</taxon>
        <taxon>Hyphomicrobiales</taxon>
        <taxon>Methylobacteriaceae</taxon>
        <taxon>Methylorubrum</taxon>
    </lineage>
</organism>
<comment type="caution">
    <text evidence="1">The sequence shown here is derived from an EMBL/GenBank/DDBJ whole genome shotgun (WGS) entry which is preliminary data.</text>
</comment>
<dbReference type="Proteomes" id="UP000543554">
    <property type="component" value="Unassembled WGS sequence"/>
</dbReference>
<reference evidence="1 2" key="1">
    <citation type="submission" date="2020-08" db="EMBL/GenBank/DDBJ databases">
        <title>Genomic Encyclopedia of Type Strains, Phase IV (KMG-IV): sequencing the most valuable type-strain genomes for metagenomic binning, comparative biology and taxonomic classification.</title>
        <authorList>
            <person name="Goeker M."/>
        </authorList>
    </citation>
    <scope>NUCLEOTIDE SEQUENCE [LARGE SCALE GENOMIC DNA]</scope>
    <source>
        <strain evidence="1 2">DSM 11490</strain>
    </source>
</reference>